<dbReference type="EMBL" id="PIYS01000005">
    <property type="protein sequence ID" value="PKF71998.1"/>
    <property type="molecule type" value="Genomic_DNA"/>
</dbReference>
<reference evidence="12" key="3">
    <citation type="submission" date="2017-12" db="EMBL/GenBank/DDBJ databases">
        <authorList>
            <person name="Hurst M.R.H."/>
        </authorList>
    </citation>
    <scope>NUCLEOTIDE SEQUENCE [LARGE SCALE GENOMIC DNA]</scope>
    <source>
        <strain evidence="12">ZYSR67-Z</strain>
    </source>
</reference>
<dbReference type="GO" id="GO:0071555">
    <property type="term" value="P:cell wall organization"/>
    <property type="evidence" value="ECO:0007669"/>
    <property type="project" value="UniProtKB-UniRule"/>
</dbReference>
<evidence type="ECO:0000313" key="12">
    <source>
        <dbReference type="EMBL" id="PKF71998.1"/>
    </source>
</evidence>
<reference evidence="11" key="5">
    <citation type="submission" date="2024-05" db="EMBL/GenBank/DDBJ databases">
        <authorList>
            <person name="Sun Q."/>
            <person name="Sedlacek I."/>
        </authorList>
    </citation>
    <scope>NUCLEOTIDE SEQUENCE</scope>
    <source>
        <strain evidence="11">CCM 8778</strain>
    </source>
</reference>
<dbReference type="GO" id="GO:0005576">
    <property type="term" value="C:extracellular region"/>
    <property type="evidence" value="ECO:0007669"/>
    <property type="project" value="TreeGrafter"/>
</dbReference>
<comment type="pathway">
    <text evidence="1 9">Cell wall biogenesis; peptidoglycan biosynthesis.</text>
</comment>
<reference evidence="13" key="2">
    <citation type="submission" date="2017-12" db="EMBL/GenBank/DDBJ databases">
        <authorList>
            <person name="Yu X.-Y."/>
        </authorList>
    </citation>
    <scope>NUCLEOTIDE SEQUENCE [LARGE SCALE GENOMIC DNA]</scope>
    <source>
        <strain evidence="13">ZYSR67-Z</strain>
    </source>
</reference>
<keyword evidence="4" id="KW-0808">Transferase</keyword>
<evidence type="ECO:0000256" key="7">
    <source>
        <dbReference type="ARBA" id="ARBA00022984"/>
    </source>
</evidence>
<evidence type="ECO:0000256" key="6">
    <source>
        <dbReference type="ARBA" id="ARBA00022960"/>
    </source>
</evidence>
<evidence type="ECO:0000313" key="13">
    <source>
        <dbReference type="Proteomes" id="UP000242861"/>
    </source>
</evidence>
<evidence type="ECO:0000313" key="14">
    <source>
        <dbReference type="Proteomes" id="UP000655550"/>
    </source>
</evidence>
<keyword evidence="8 9" id="KW-0961">Cell wall biogenesis/degradation</keyword>
<reference evidence="11" key="1">
    <citation type="journal article" date="2014" name="Int. J. Syst. Evol. Microbiol.">
        <title>Complete genome of a new Firmicutes species belonging to the dominant human colonic microbiota ('Ruminococcus bicirculans') reveals two chromosomes and a selective capacity to utilize plant glucans.</title>
        <authorList>
            <consortium name="NISC Comparative Sequencing Program"/>
            <person name="Wegmann U."/>
            <person name="Louis P."/>
            <person name="Goesmann A."/>
            <person name="Henrissat B."/>
            <person name="Duncan S.H."/>
            <person name="Flint H.J."/>
        </authorList>
    </citation>
    <scope>NUCLEOTIDE SEQUENCE</scope>
    <source>
        <strain evidence="11">CCM 8778</strain>
    </source>
</reference>
<keyword evidence="6 9" id="KW-0133">Cell shape</keyword>
<feature type="active site" description="Nucleophile" evidence="9">
    <location>
        <position position="137"/>
    </location>
</feature>
<organism evidence="12 13">
    <name type="scientific">Pseudomonas fluvialis</name>
    <dbReference type="NCBI Taxonomy" id="1793966"/>
    <lineage>
        <taxon>Bacteria</taxon>
        <taxon>Pseudomonadati</taxon>
        <taxon>Pseudomonadota</taxon>
        <taxon>Gammaproteobacteria</taxon>
        <taxon>Pseudomonadales</taxon>
        <taxon>Pseudomonadaceae</taxon>
        <taxon>Pseudomonas</taxon>
    </lineage>
</organism>
<evidence type="ECO:0000256" key="3">
    <source>
        <dbReference type="ARBA" id="ARBA00022676"/>
    </source>
</evidence>
<evidence type="ECO:0000256" key="2">
    <source>
        <dbReference type="ARBA" id="ARBA00005992"/>
    </source>
</evidence>
<dbReference type="InterPro" id="IPR038063">
    <property type="entry name" value="Transpep_catalytic_dom"/>
</dbReference>
<sequence length="180" mass="20122">MLALDLLHISLADQILYGFMDGRLCVRLPVSTGRAGAGERNGSGCTPRGWHQVRARIGDGLPLGAVLRGRRWTGEVYSAELQAAHPERDWILTRILWLSGCQPGYNRLGSVDTFRRYIYIHGTPDSEPLGVALSHGCVRMNNAQLVWLFERVPAHCRVLIDEAACPQWAGRWLMADEDMK</sequence>
<protein>
    <submittedName>
        <fullName evidence="12">L,D-transpeptidase</fullName>
    </submittedName>
</protein>
<dbReference type="PANTHER" id="PTHR30582:SF24">
    <property type="entry name" value="L,D-TRANSPEPTIDASE ERFK_SRFK-RELATED"/>
    <property type="match status" value="1"/>
</dbReference>
<dbReference type="GO" id="GO:0008360">
    <property type="term" value="P:regulation of cell shape"/>
    <property type="evidence" value="ECO:0007669"/>
    <property type="project" value="UniProtKB-UniRule"/>
</dbReference>
<dbReference type="EMBL" id="BMDE01000004">
    <property type="protein sequence ID" value="GGH92435.1"/>
    <property type="molecule type" value="Genomic_DNA"/>
</dbReference>
<gene>
    <name evidence="12" type="ORF">CW360_04120</name>
    <name evidence="11" type="ORF">GCM10007363_14700</name>
</gene>
<dbReference type="InterPro" id="IPR005490">
    <property type="entry name" value="LD_TPept_cat_dom"/>
</dbReference>
<dbReference type="GO" id="GO:0018104">
    <property type="term" value="P:peptidoglycan-protein cross-linking"/>
    <property type="evidence" value="ECO:0007669"/>
    <property type="project" value="TreeGrafter"/>
</dbReference>
<evidence type="ECO:0000256" key="5">
    <source>
        <dbReference type="ARBA" id="ARBA00022801"/>
    </source>
</evidence>
<dbReference type="PANTHER" id="PTHR30582">
    <property type="entry name" value="L,D-TRANSPEPTIDASE"/>
    <property type="match status" value="1"/>
</dbReference>
<feature type="active site" description="Proton donor/acceptor" evidence="9">
    <location>
        <position position="121"/>
    </location>
</feature>
<keyword evidence="14" id="KW-1185">Reference proteome</keyword>
<evidence type="ECO:0000313" key="11">
    <source>
        <dbReference type="EMBL" id="GGH92435.1"/>
    </source>
</evidence>
<dbReference type="UniPathway" id="UPA00219"/>
<accession>A0A2I0CS92</accession>
<dbReference type="Gene3D" id="2.40.440.10">
    <property type="entry name" value="L,D-transpeptidase catalytic domain-like"/>
    <property type="match status" value="1"/>
</dbReference>
<dbReference type="GO" id="GO:0016757">
    <property type="term" value="F:glycosyltransferase activity"/>
    <property type="evidence" value="ECO:0007669"/>
    <property type="project" value="UniProtKB-KW"/>
</dbReference>
<dbReference type="CDD" id="cd16913">
    <property type="entry name" value="YkuD_like"/>
    <property type="match status" value="1"/>
</dbReference>
<comment type="caution">
    <text evidence="12">The sequence shown here is derived from an EMBL/GenBank/DDBJ whole genome shotgun (WGS) entry which is preliminary data.</text>
</comment>
<evidence type="ECO:0000256" key="9">
    <source>
        <dbReference type="PROSITE-ProRule" id="PRU01373"/>
    </source>
</evidence>
<dbReference type="Proteomes" id="UP000242861">
    <property type="component" value="Unassembled WGS sequence"/>
</dbReference>
<dbReference type="Pfam" id="PF03734">
    <property type="entry name" value="YkuD"/>
    <property type="match status" value="1"/>
</dbReference>
<keyword evidence="3" id="KW-0328">Glycosyltransferase</keyword>
<proteinExistence type="inferred from homology"/>
<evidence type="ECO:0000256" key="8">
    <source>
        <dbReference type="ARBA" id="ARBA00023316"/>
    </source>
</evidence>
<dbReference type="PROSITE" id="PS52029">
    <property type="entry name" value="LD_TPASE"/>
    <property type="match status" value="1"/>
</dbReference>
<dbReference type="Proteomes" id="UP000655550">
    <property type="component" value="Unassembled WGS sequence"/>
</dbReference>
<name>A0A2I0CS92_9PSED</name>
<dbReference type="RefSeq" id="WP_093987209.1">
    <property type="nucleotide sequence ID" value="NZ_BMDE01000004.1"/>
</dbReference>
<comment type="similarity">
    <text evidence="2">Belongs to the YkuD family.</text>
</comment>
<dbReference type="GO" id="GO:0071972">
    <property type="term" value="F:peptidoglycan L,D-transpeptidase activity"/>
    <property type="evidence" value="ECO:0007669"/>
    <property type="project" value="TreeGrafter"/>
</dbReference>
<evidence type="ECO:0000256" key="4">
    <source>
        <dbReference type="ARBA" id="ARBA00022679"/>
    </source>
</evidence>
<dbReference type="AlphaFoldDB" id="A0A2I0CS92"/>
<reference evidence="14" key="4">
    <citation type="journal article" date="2019" name="Int. J. Syst. Evol. Microbiol.">
        <title>The Global Catalogue of Microorganisms (GCM) 10K type strain sequencing project: providing services to taxonomists for standard genome sequencing and annotation.</title>
        <authorList>
            <consortium name="The Broad Institute Genomics Platform"/>
            <consortium name="The Broad Institute Genome Sequencing Center for Infectious Disease"/>
            <person name="Wu L."/>
            <person name="Ma J."/>
        </authorList>
    </citation>
    <scope>NUCLEOTIDE SEQUENCE [LARGE SCALE GENOMIC DNA]</scope>
    <source>
        <strain evidence="14">CCM 8778</strain>
    </source>
</reference>
<feature type="domain" description="L,D-TPase catalytic" evidence="10">
    <location>
        <begin position="5"/>
        <end position="161"/>
    </location>
</feature>
<evidence type="ECO:0000256" key="1">
    <source>
        <dbReference type="ARBA" id="ARBA00004752"/>
    </source>
</evidence>
<dbReference type="SUPFAM" id="SSF141523">
    <property type="entry name" value="L,D-transpeptidase catalytic domain-like"/>
    <property type="match status" value="1"/>
</dbReference>
<dbReference type="InterPro" id="IPR050979">
    <property type="entry name" value="LD-transpeptidase"/>
</dbReference>
<keyword evidence="7 9" id="KW-0573">Peptidoglycan synthesis</keyword>
<evidence type="ECO:0000259" key="10">
    <source>
        <dbReference type="PROSITE" id="PS52029"/>
    </source>
</evidence>
<keyword evidence="5" id="KW-0378">Hydrolase</keyword>